<feature type="region of interest" description="Disordered" evidence="10">
    <location>
        <begin position="790"/>
        <end position="822"/>
    </location>
</feature>
<evidence type="ECO:0000256" key="4">
    <source>
        <dbReference type="ARBA" id="ARBA00022692"/>
    </source>
</evidence>
<protein>
    <submittedName>
        <fullName evidence="15">Uncharacterized protein LOC118262269</fullName>
    </submittedName>
</protein>
<name>A0A9R0CU56_SPOFR</name>
<keyword evidence="14" id="KW-1185">Reference proteome</keyword>
<dbReference type="CDD" id="cd18580">
    <property type="entry name" value="ABC_6TM_ABCC_D2"/>
    <property type="match status" value="1"/>
</dbReference>
<dbReference type="GO" id="GO:0016887">
    <property type="term" value="F:ATP hydrolysis activity"/>
    <property type="evidence" value="ECO:0007669"/>
    <property type="project" value="InterPro"/>
</dbReference>
<feature type="region of interest" description="Disordered" evidence="10">
    <location>
        <begin position="48"/>
        <end position="77"/>
    </location>
</feature>
<feature type="transmembrane region" description="Helical" evidence="11">
    <location>
        <begin position="2002"/>
        <end position="2024"/>
    </location>
</feature>
<dbReference type="Pfam" id="PF00664">
    <property type="entry name" value="ABC_membrane"/>
    <property type="match status" value="2"/>
</dbReference>
<evidence type="ECO:0000256" key="2">
    <source>
        <dbReference type="ARBA" id="ARBA00009726"/>
    </source>
</evidence>
<evidence type="ECO:0000256" key="3">
    <source>
        <dbReference type="ARBA" id="ARBA00022448"/>
    </source>
</evidence>
<evidence type="ECO:0000256" key="9">
    <source>
        <dbReference type="SAM" id="Coils"/>
    </source>
</evidence>
<dbReference type="CDD" id="cd18579">
    <property type="entry name" value="ABC_6TM_ABCC_D1"/>
    <property type="match status" value="1"/>
</dbReference>
<keyword evidence="4 11" id="KW-0812">Transmembrane</keyword>
<feature type="domain" description="ABC transmembrane type-1" evidence="13">
    <location>
        <begin position="1964"/>
        <end position="2238"/>
    </location>
</feature>
<feature type="domain" description="ABC transporter" evidence="12">
    <location>
        <begin position="2321"/>
        <end position="2546"/>
    </location>
</feature>
<dbReference type="Pfam" id="PF00005">
    <property type="entry name" value="ABC_tran"/>
    <property type="match status" value="2"/>
</dbReference>
<feature type="domain" description="ABC transmembrane type-1" evidence="13">
    <location>
        <begin position="2614"/>
        <end position="2913"/>
    </location>
</feature>
<dbReference type="SUPFAM" id="SSF90123">
    <property type="entry name" value="ABC transporter transmembrane region"/>
    <property type="match status" value="2"/>
</dbReference>
<dbReference type="OrthoDB" id="6500128at2759"/>
<dbReference type="SMART" id="SM00382">
    <property type="entry name" value="AAA"/>
    <property type="match status" value="2"/>
</dbReference>
<evidence type="ECO:0000256" key="7">
    <source>
        <dbReference type="ARBA" id="ARBA00022989"/>
    </source>
</evidence>
<keyword evidence="5" id="KW-0547">Nucleotide-binding</keyword>
<dbReference type="Gene3D" id="3.40.50.300">
    <property type="entry name" value="P-loop containing nucleotide triphosphate hydrolases"/>
    <property type="match status" value="2"/>
</dbReference>
<dbReference type="GO" id="GO:0005524">
    <property type="term" value="F:ATP binding"/>
    <property type="evidence" value="ECO:0007669"/>
    <property type="project" value="UniProtKB-KW"/>
</dbReference>
<dbReference type="PROSITE" id="PS50929">
    <property type="entry name" value="ABC_TM1F"/>
    <property type="match status" value="2"/>
</dbReference>
<feature type="region of interest" description="Disordered" evidence="10">
    <location>
        <begin position="1"/>
        <end position="24"/>
    </location>
</feature>
<dbReference type="Gene3D" id="1.20.1560.10">
    <property type="entry name" value="ABC transporter type 1, transmembrane domain"/>
    <property type="match status" value="2"/>
</dbReference>
<dbReference type="Proteomes" id="UP000829999">
    <property type="component" value="Chromosome 12"/>
</dbReference>
<evidence type="ECO:0000256" key="10">
    <source>
        <dbReference type="SAM" id="MobiDB-lite"/>
    </source>
</evidence>
<feature type="compositionally biased region" description="Basic and acidic residues" evidence="10">
    <location>
        <begin position="1189"/>
        <end position="1208"/>
    </location>
</feature>
<feature type="compositionally biased region" description="Polar residues" evidence="10">
    <location>
        <begin position="791"/>
        <end position="801"/>
    </location>
</feature>
<feature type="region of interest" description="Disordered" evidence="10">
    <location>
        <begin position="1188"/>
        <end position="1216"/>
    </location>
</feature>
<feature type="compositionally biased region" description="Basic and acidic residues" evidence="10">
    <location>
        <begin position="58"/>
        <end position="77"/>
    </location>
</feature>
<dbReference type="PROSITE" id="PS50893">
    <property type="entry name" value="ABC_TRANSPORTER_2"/>
    <property type="match status" value="2"/>
</dbReference>
<evidence type="ECO:0000259" key="12">
    <source>
        <dbReference type="PROSITE" id="PS50893"/>
    </source>
</evidence>
<comment type="subcellular location">
    <subcellularLocation>
        <location evidence="1">Membrane</location>
        <topology evidence="1">Multi-pass membrane protein</topology>
    </subcellularLocation>
</comment>
<reference evidence="15" key="1">
    <citation type="submission" date="2025-08" db="UniProtKB">
        <authorList>
            <consortium name="RefSeq"/>
        </authorList>
    </citation>
    <scope>IDENTIFICATION</scope>
    <source>
        <tissue evidence="15">Whole larval tissue</tissue>
    </source>
</reference>
<feature type="coiled-coil region" evidence="9">
    <location>
        <begin position="390"/>
        <end position="481"/>
    </location>
</feature>
<accession>A0A9R0CU56</accession>
<feature type="transmembrane region" description="Helical" evidence="11">
    <location>
        <begin position="2073"/>
        <end position="2095"/>
    </location>
</feature>
<evidence type="ECO:0000256" key="5">
    <source>
        <dbReference type="ARBA" id="ARBA00022741"/>
    </source>
</evidence>
<keyword evidence="8 11" id="KW-0472">Membrane</keyword>
<evidence type="ECO:0000256" key="6">
    <source>
        <dbReference type="ARBA" id="ARBA00022840"/>
    </source>
</evidence>
<feature type="transmembrane region" description="Helical" evidence="11">
    <location>
        <begin position="2224"/>
        <end position="2243"/>
    </location>
</feature>
<keyword evidence="3" id="KW-0813">Transport</keyword>
<sequence>MGTNQEGTKSNKGAYSRKGVESRDRLIDARRISKSILRKILDDLNGNMHSQRIKIKKSNKDESPSRRRDPRNESLPKSESMRSLIIWNITKALEINPDMDLRGSIKAAKQRLDSDARDLSSVSSHPEQQHLVCAILAWQQLGHSDADSLYRFVEPATVALCCADKRVDKKNLGEKPFSGIRESMKSTNIHRGPIKKVFGMKPSTDGSFGSHTSGPVVKLPQDTKCVMRFESQGSHRQVSKSPKRPERDTMNKIDLACCFDTECSERLTELGAANNELRIRAGQLAQREAERVQLLERAEAAWRDLESGYQKRLQLAAEREEDIAKQIQKLMDDRNEYKISSNNLVKDLKERGDIVESMRGNLSNLEKEICEKACMKLKLSEEAAKGEAVLVEEQCKLTQYERDLLFKEEQTRRKLLTLENEVDSARALTCEAERAMRAELSALREQIGEVSKELLQVDEENLKINQENEQLRQEKMEMVEDLEGCKVLCENRMKDRLDELAKKKEMLKGVKEQVLECRCQLPVDETVEVKRTPSLVAMCRCAPEDKLLESCSCTSLRSRLLSNLLADLFGGLQTELGGSGSQMPCQLLKCLDDKHNWDKASTVKTNLRNFFSKLLMGELDIAIATSIENYHAKWVGESCADVAKMTPGPDDDVTEGWEQRALEKRAQKMATQLAEQLFQERAEQLTQKAKDIVTSGPPPCECGPRIKTEAAAFPCLMPPNSPFNPGHLVVNRQTTDSTPAFWRRTIQDVTQLRLQIEDLKKDSIKKEDLKQMEEKIFKIVKEASVIENEDSSLVSNLPGNTNKKEPKIQKNGHSRDNSPKSIVRNNVKKKNFDPNIYSRKTSIYEKPTKQSKKHLHSQSFAVNLCLCGSQKNSKQFQNSHNDVKSQSWRQNPVKEILPQASVAKHIKPINVDLLAPELDESSKKTPGPCGNTCKCFHNVPSTTSIDKLLDTLAKWKCDLAETQDMKNIKSSLSEYSKTAIKDSMRFSNHNDSKINLSPSNASNKNQEKESHIRKEILAETANQQHEKQVRESILNTESEYMGAVNLDKSNENCKCIPNIELALTNNQKKSRATTDNSEYTCINTHTACECRIYQEMQKDHKRSQTDEMFKVQLETNQCQVAQTKDIPELTKNNLSKTCTQARTPNDMKRKSDMNDHTPNTELLSNNGEYYIQFLGVTLDDLNNKKIKRTIKDNPDDGLSSRDKYDEHRRKVSNKSSNFEPKLKMNCEANGCNNGAKCECNAKLEEIKGFMTNFFTHKTKFRYKDEALDSQSFKSNENNLEPCVCCNTYNIDDSKELEVNAFHLLEDHLKGKLEEFKSFSCKSSCIPPEEEEKLFSAILQRVKQVISDCANEMKCACPAGMTNNGSWNRAYGLLQEYLKIKIKRVQCLCILDDKKEVILPEILDKVCTLIESDFQRLKDICKCKNITDTHKKTVRIEDVLVSTNECPEKDIEQIMYDKEIQNCYVVPKLSKQNSNKSMILTENTSLQVFPYFGMEAKSCNAMEIDCKNAQTTETDYIDTDTKSNGVIFNTCDCCFNTGHVDFLKHPDRFGTKGVFVDLPADEMVDTDDIAQGDTDQKPSKVNVSRRINSTKPIPQLERTETNENENKHTVLEENKEAPRPSYIGYTVDCCCDAYLGSCVCMKSVVNANHDKINSLWKGFLDIKTNDQNYSYIMNGTQNKRNDAGVNCPLIIKTETKEEPNSLEQNYEITTRDTEVNAKAGDGLVLKYSHENLESVNATANTFEENMSLGTLYSYNENVLEWYEYPAPMSSGRSNAAKLANSIFYPGQPIDSHYDKYASLNVNDSFKPPQPCNCDCDKVPICHVKMLVENIEKNLIESKCTCDSLISKACPVHSKKNYKFMMDKSNKNTASNGTAVGEPKERVRKKPNILSRIFVWWIFPVLITGNKRDVEEDDLIVPSKKFNSERQGEYFERYWFEEVAIAEREDRDPSLWKAMRRAYWLQYMPGAIFVLLISGLRTAQPLLFSQLLSYWSVDSEMSQQDAGLYALAMLGINFITMMCTHHNNLFVMRFSMKVKIAASSLLFRKLLRMSQVSVGDVAGGKLVNLLSNDVARFDYAFMFLHYLWVVPLQVGVVLYFVYDAAGWAPYVGLFGVIILIMPLQAGLTKLTGVVRRMTAKRTDKRIKLMSEIINGIQVIKMYAWEKPFQLVVKAARAYEMSALRKSIFIRSMFLGFMLFTERSVMFLTVLTLALTGNMISATLIYPIQQYFGIITMNVTLILPMAFASFSEMLISLERIQGFLLLDERSDIQITPKVVNGAGSKLFNNSKKEGGLETGIVLPTKYSPTEANIARPMQDEPNMADYPVQLNKVNATWADLNDNKEMTLKNISLRVRKNKLCAVIGPVGSGKTSLLQLLLRELPVTSGNLSISGTVSYASQEPWLFPATVRENILFGLEYNVAKYKEVCKVCSLLPDFKQFPYGDLSLVGERGVSLSGGQRARINLARAVYREADIYLLDDPLSAVDANVGRQLFDGCIKGYLSGKTCILVTHQIHYLKAADFIVVLNEGSVENMGSYDELMKTGTEFSMLLSDQASEGSDTDKKERPAMMRGISKMSVKSDDEEGEEKVQVLEAEERQSGSLKWDVLGRYMKSVNSWCMVVMAFLVLVITQGAATTTDYWLSFWTNQVDGYIQTLPEGESPNPELNTQVGLLTTGQYLIVHGSVVLAIIILTQVRILSFVVMTMRASENLHNTIYEKLIVAVMRFFDTNPSGRVLNRFSKDMGAMDELLPRSMLETVQMYLSLASVLVLNAIALPWTLIPTTVLMFIFVFLLKWYINAAQAVKRLEGTTKSPVFGMINSTISGLSTIRSSNSQDRLLNSFDDAQNLHTSAFYTFLGGSTAFGLYLDTLCLIYLGIIMSIFILGDFGELIPVGSVGLAVSQSMVLTMMLQMAAKFTADFLGQMTAVERVLEYTKLPTEENMETGPTTPPKDWPSAGEVTFSNVYLKYSPDDPPVLKDLNFAIKSGWKVGVVGRTGAGKSSLISALFRLSDITGSIKIDGLDTQGIAKKLLRSKISIIPQEPVLFSASLRYNLDPFDNYNDEDIWRALEQVELKESIPALDYKVSEGGTNFSMGQRQLVCLARAILRSNKILIMDEATANVDPQTDALIQKTIRKQFATCTVLTIAHRLNTIMDSDRVLVMDQGVAAEFDHPYILLSNPNSKFSSMVKETGDNMSRILFEVAKTKYESDSKTA</sequence>
<feature type="transmembrane region" description="Helical" evidence="11">
    <location>
        <begin position="2101"/>
        <end position="2121"/>
    </location>
</feature>
<dbReference type="GO" id="GO:0016020">
    <property type="term" value="C:membrane"/>
    <property type="evidence" value="ECO:0007669"/>
    <property type="project" value="UniProtKB-SubCell"/>
</dbReference>
<evidence type="ECO:0000259" key="13">
    <source>
        <dbReference type="PROSITE" id="PS50929"/>
    </source>
</evidence>
<feature type="compositionally biased region" description="Polar residues" evidence="10">
    <location>
        <begin position="1"/>
        <end position="13"/>
    </location>
</feature>
<dbReference type="CDD" id="cd03250">
    <property type="entry name" value="ABCC_MRP_domain1"/>
    <property type="match status" value="1"/>
</dbReference>
<keyword evidence="9" id="KW-0175">Coiled coil</keyword>
<evidence type="ECO:0000256" key="8">
    <source>
        <dbReference type="ARBA" id="ARBA00023136"/>
    </source>
</evidence>
<feature type="transmembrane region" description="Helical" evidence="11">
    <location>
        <begin position="2198"/>
        <end position="2218"/>
    </location>
</feature>
<feature type="transmembrane region" description="Helical" evidence="11">
    <location>
        <begin position="2881"/>
        <end position="2901"/>
    </location>
</feature>
<feature type="transmembrane region" description="Helical" evidence="11">
    <location>
        <begin position="2671"/>
        <end position="2694"/>
    </location>
</feature>
<proteinExistence type="inferred from homology"/>
<feature type="compositionally biased region" description="Polar residues" evidence="10">
    <location>
        <begin position="993"/>
        <end position="1004"/>
    </location>
</feature>
<feature type="region of interest" description="Disordered" evidence="10">
    <location>
        <begin position="1565"/>
        <end position="1612"/>
    </location>
</feature>
<dbReference type="PANTHER" id="PTHR24223">
    <property type="entry name" value="ATP-BINDING CASSETTE SUB-FAMILY C"/>
    <property type="match status" value="1"/>
</dbReference>
<evidence type="ECO:0000256" key="1">
    <source>
        <dbReference type="ARBA" id="ARBA00004141"/>
    </source>
</evidence>
<dbReference type="InterPro" id="IPR017871">
    <property type="entry name" value="ABC_transporter-like_CS"/>
</dbReference>
<evidence type="ECO:0000313" key="14">
    <source>
        <dbReference type="Proteomes" id="UP000829999"/>
    </source>
</evidence>
<dbReference type="GO" id="GO:0140359">
    <property type="term" value="F:ABC-type transporter activity"/>
    <property type="evidence" value="ECO:0007669"/>
    <property type="project" value="InterPro"/>
</dbReference>
<feature type="transmembrane region" description="Helical" evidence="11">
    <location>
        <begin position="2607"/>
        <end position="2627"/>
    </location>
</feature>
<dbReference type="FunFam" id="3.40.50.300:FF:000163">
    <property type="entry name" value="Multidrug resistance-associated protein member 4"/>
    <property type="match status" value="1"/>
</dbReference>
<comment type="similarity">
    <text evidence="2">Belongs to the ABC transporter superfamily. ABCC family. Conjugate transporter (TC 3.A.1.208) subfamily.</text>
</comment>
<dbReference type="PANTHER" id="PTHR24223:SF456">
    <property type="entry name" value="MULTIDRUG RESISTANCE-ASSOCIATED PROTEIN LETHAL(2)03659"/>
    <property type="match status" value="1"/>
</dbReference>
<dbReference type="InterPro" id="IPR050173">
    <property type="entry name" value="ABC_transporter_C-like"/>
</dbReference>
<evidence type="ECO:0000256" key="11">
    <source>
        <dbReference type="SAM" id="Phobius"/>
    </source>
</evidence>
<dbReference type="SUPFAM" id="SSF52540">
    <property type="entry name" value="P-loop containing nucleoside triphosphate hydrolases"/>
    <property type="match status" value="2"/>
</dbReference>
<keyword evidence="7 11" id="KW-1133">Transmembrane helix</keyword>
<feature type="compositionally biased region" description="Basic and acidic residues" evidence="10">
    <location>
        <begin position="1596"/>
        <end position="1612"/>
    </location>
</feature>
<dbReference type="FunFam" id="3.40.50.300:FF:000482">
    <property type="entry name" value="Multidrug resistance-associated protein member 4"/>
    <property type="match status" value="1"/>
</dbReference>
<dbReference type="CDD" id="cd03244">
    <property type="entry name" value="ABCC_MRP_domain2"/>
    <property type="match status" value="1"/>
</dbReference>
<dbReference type="FunFam" id="1.20.1560.10:FF:000026">
    <property type="entry name" value="Multidrug resistance-associated protein lethal(2)03659"/>
    <property type="match status" value="1"/>
</dbReference>
<feature type="compositionally biased region" description="Basic and acidic residues" evidence="10">
    <location>
        <begin position="802"/>
        <end position="818"/>
    </location>
</feature>
<dbReference type="InterPro" id="IPR044726">
    <property type="entry name" value="ABCC_6TM_D2"/>
</dbReference>
<dbReference type="FunFam" id="1.20.1560.10:FF:000014">
    <property type="entry name" value="Multidrug resistance-associated protein member 4"/>
    <property type="match status" value="1"/>
</dbReference>
<evidence type="ECO:0000313" key="15">
    <source>
        <dbReference type="RefSeq" id="XP_035429361.2"/>
    </source>
</evidence>
<keyword evidence="6" id="KW-0067">ATP-binding</keyword>
<dbReference type="RefSeq" id="XP_035429361.2">
    <property type="nucleotide sequence ID" value="XM_035573468.2"/>
</dbReference>
<dbReference type="InterPro" id="IPR003593">
    <property type="entry name" value="AAA+_ATPase"/>
</dbReference>
<dbReference type="InterPro" id="IPR027417">
    <property type="entry name" value="P-loop_NTPase"/>
</dbReference>
<feature type="region of interest" description="Disordered" evidence="10">
    <location>
        <begin position="2547"/>
        <end position="2577"/>
    </location>
</feature>
<dbReference type="GeneID" id="118262269"/>
<feature type="region of interest" description="Disordered" evidence="10">
    <location>
        <begin position="988"/>
        <end position="1009"/>
    </location>
</feature>
<feature type="compositionally biased region" description="Polar residues" evidence="10">
    <location>
        <begin position="1578"/>
        <end position="1591"/>
    </location>
</feature>
<gene>
    <name evidence="15" type="primary">LOC118262269</name>
</gene>
<feature type="domain" description="ABC transporter" evidence="12">
    <location>
        <begin position="2950"/>
        <end position="3179"/>
    </location>
</feature>
<dbReference type="InterPro" id="IPR011527">
    <property type="entry name" value="ABC1_TM_dom"/>
</dbReference>
<dbReference type="InterPro" id="IPR003439">
    <property type="entry name" value="ABC_transporter-like_ATP-bd"/>
</dbReference>
<dbReference type="InterPro" id="IPR044746">
    <property type="entry name" value="ABCC_6TM_D1"/>
</dbReference>
<feature type="transmembrane region" description="Helical" evidence="11">
    <location>
        <begin position="2854"/>
        <end position="2875"/>
    </location>
</feature>
<organism evidence="14 15">
    <name type="scientific">Spodoptera frugiperda</name>
    <name type="common">Fall armyworm</name>
    <dbReference type="NCBI Taxonomy" id="7108"/>
    <lineage>
        <taxon>Eukaryota</taxon>
        <taxon>Metazoa</taxon>
        <taxon>Ecdysozoa</taxon>
        <taxon>Arthropoda</taxon>
        <taxon>Hexapoda</taxon>
        <taxon>Insecta</taxon>
        <taxon>Pterygota</taxon>
        <taxon>Neoptera</taxon>
        <taxon>Endopterygota</taxon>
        <taxon>Lepidoptera</taxon>
        <taxon>Glossata</taxon>
        <taxon>Ditrysia</taxon>
        <taxon>Noctuoidea</taxon>
        <taxon>Noctuidae</taxon>
        <taxon>Amphipyrinae</taxon>
        <taxon>Spodoptera</taxon>
    </lineage>
</organism>
<dbReference type="PROSITE" id="PS00211">
    <property type="entry name" value="ABC_TRANSPORTER_1"/>
    <property type="match status" value="1"/>
</dbReference>
<dbReference type="InterPro" id="IPR036640">
    <property type="entry name" value="ABC1_TM_sf"/>
</dbReference>